<evidence type="ECO:0000256" key="6">
    <source>
        <dbReference type="SAM" id="Phobius"/>
    </source>
</evidence>
<feature type="transmembrane region" description="Helical" evidence="6">
    <location>
        <begin position="156"/>
        <end position="173"/>
    </location>
</feature>
<dbReference type="AlphaFoldDB" id="A0A1J1ILP0"/>
<keyword evidence="3 6" id="KW-0812">Transmembrane</keyword>
<reference evidence="7 8" key="1">
    <citation type="submission" date="2015-04" db="EMBL/GenBank/DDBJ databases">
        <authorList>
            <person name="Syromyatnikov M.Y."/>
            <person name="Popov V.N."/>
        </authorList>
    </citation>
    <scope>NUCLEOTIDE SEQUENCE [LARGE SCALE GENOMIC DNA]</scope>
</reference>
<evidence type="ECO:0000256" key="3">
    <source>
        <dbReference type="ARBA" id="ARBA00022692"/>
    </source>
</evidence>
<evidence type="ECO:0000313" key="7">
    <source>
        <dbReference type="EMBL" id="CRK99377.1"/>
    </source>
</evidence>
<sequence length="174" mass="19100">MNESLNDLVFNNPVSNKIISATKKILFKNGNNSSTSVSTMTKNLTTPSSMTLFQQGGHNSSVFIRLAGFSGATAVILGAYGAHKTQWPTMTDPKRDPKIIFEVANKYHFYNSIALLAIPLVKRPWLTGPLMITGILLFSGTCYYSALTGDQKFNRLAPLGGTSLILAWVSMMWF</sequence>
<organism evidence="7 8">
    <name type="scientific">Clunio marinus</name>
    <dbReference type="NCBI Taxonomy" id="568069"/>
    <lineage>
        <taxon>Eukaryota</taxon>
        <taxon>Metazoa</taxon>
        <taxon>Ecdysozoa</taxon>
        <taxon>Arthropoda</taxon>
        <taxon>Hexapoda</taxon>
        <taxon>Insecta</taxon>
        <taxon>Pterygota</taxon>
        <taxon>Neoptera</taxon>
        <taxon>Endopterygota</taxon>
        <taxon>Diptera</taxon>
        <taxon>Nematocera</taxon>
        <taxon>Chironomoidea</taxon>
        <taxon>Chironomidae</taxon>
        <taxon>Clunio</taxon>
    </lineage>
</organism>
<keyword evidence="8" id="KW-1185">Reference proteome</keyword>
<evidence type="ECO:0000256" key="5">
    <source>
        <dbReference type="ARBA" id="ARBA00023136"/>
    </source>
</evidence>
<feature type="transmembrane region" description="Helical" evidence="6">
    <location>
        <begin position="62"/>
        <end position="82"/>
    </location>
</feature>
<dbReference type="PANTHER" id="PTHR43461">
    <property type="entry name" value="TRANSMEMBRANE PROTEIN 256"/>
    <property type="match status" value="1"/>
</dbReference>
<evidence type="ECO:0000256" key="1">
    <source>
        <dbReference type="ARBA" id="ARBA00004141"/>
    </source>
</evidence>
<dbReference type="PANTHER" id="PTHR43461:SF1">
    <property type="entry name" value="TRANSMEMBRANE PROTEIN 256"/>
    <property type="match status" value="1"/>
</dbReference>
<keyword evidence="4 6" id="KW-1133">Transmembrane helix</keyword>
<feature type="transmembrane region" description="Helical" evidence="6">
    <location>
        <begin position="125"/>
        <end position="144"/>
    </location>
</feature>
<gene>
    <name evidence="7" type="ORF">CLUMA_CG012608</name>
</gene>
<dbReference type="OrthoDB" id="269173at2759"/>
<dbReference type="GO" id="GO:0016020">
    <property type="term" value="C:membrane"/>
    <property type="evidence" value="ECO:0007669"/>
    <property type="project" value="UniProtKB-SubCell"/>
</dbReference>
<comment type="subcellular location">
    <subcellularLocation>
        <location evidence="1">Membrane</location>
        <topology evidence="1">Multi-pass membrane protein</topology>
    </subcellularLocation>
</comment>
<protein>
    <submittedName>
        <fullName evidence="7">CLUMA_CG012608, isoform A</fullName>
    </submittedName>
</protein>
<dbReference type="Pfam" id="PF04241">
    <property type="entry name" value="DUF423"/>
    <property type="match status" value="1"/>
</dbReference>
<evidence type="ECO:0000256" key="2">
    <source>
        <dbReference type="ARBA" id="ARBA00006208"/>
    </source>
</evidence>
<dbReference type="Proteomes" id="UP000183832">
    <property type="component" value="Unassembled WGS sequence"/>
</dbReference>
<evidence type="ECO:0000313" key="8">
    <source>
        <dbReference type="Proteomes" id="UP000183832"/>
    </source>
</evidence>
<accession>A0A1J1ILP0</accession>
<comment type="similarity">
    <text evidence="2">Belongs to the TMEM256 family.</text>
</comment>
<proteinExistence type="inferred from homology"/>
<dbReference type="InterPro" id="IPR006696">
    <property type="entry name" value="DUF423"/>
</dbReference>
<keyword evidence="5 6" id="KW-0472">Membrane</keyword>
<dbReference type="EMBL" id="CVRI01000050">
    <property type="protein sequence ID" value="CRK99377.1"/>
    <property type="molecule type" value="Genomic_DNA"/>
</dbReference>
<evidence type="ECO:0000256" key="4">
    <source>
        <dbReference type="ARBA" id="ARBA00022989"/>
    </source>
</evidence>
<name>A0A1J1ILP0_9DIPT</name>